<dbReference type="AlphaFoldDB" id="A0AAE3GMZ5"/>
<evidence type="ECO:0000256" key="1">
    <source>
        <dbReference type="ARBA" id="ARBA00006226"/>
    </source>
</evidence>
<organism evidence="3 4">
    <name type="scientific">Limnofasciculus baicalensis BBK-W-15</name>
    <dbReference type="NCBI Taxonomy" id="2699891"/>
    <lineage>
        <taxon>Bacteria</taxon>
        <taxon>Bacillati</taxon>
        <taxon>Cyanobacteriota</taxon>
        <taxon>Cyanophyceae</taxon>
        <taxon>Coleofasciculales</taxon>
        <taxon>Coleofasciculaceae</taxon>
        <taxon>Limnofasciculus</taxon>
        <taxon>Limnofasciculus baicalensis</taxon>
    </lineage>
</organism>
<evidence type="ECO:0000256" key="2">
    <source>
        <dbReference type="ARBA" id="ARBA00022649"/>
    </source>
</evidence>
<proteinExistence type="inferred from homology"/>
<comment type="caution">
    <text evidence="3">The sequence shown here is derived from an EMBL/GenBank/DDBJ whole genome shotgun (WGS) entry which is preliminary data.</text>
</comment>
<gene>
    <name evidence="3" type="ORF">NJ959_03780</name>
</gene>
<dbReference type="InterPro" id="IPR051803">
    <property type="entry name" value="TA_system_RelE-like_toxin"/>
</dbReference>
<sequence length="110" mass="12595">MSYQLIIRNRATQDLRQLANYILVNGDANAATRFLELAEATFAQLATIPGIGKVVGLVSSRMGEIRQWRVKDFKNYLIFYRIQDNQVEILRVLHGVMDLEGILSNLDREI</sequence>
<reference evidence="3" key="1">
    <citation type="submission" date="2022-06" db="EMBL/GenBank/DDBJ databases">
        <title>New cyanobacteria of genus Symplocastrum in benthos of Lake Baikal.</title>
        <authorList>
            <person name="Sorokovikova E."/>
            <person name="Tikhonova I."/>
            <person name="Krasnopeev A."/>
            <person name="Evseev P."/>
            <person name="Gladkikh A."/>
            <person name="Belykh O."/>
        </authorList>
    </citation>
    <scope>NUCLEOTIDE SEQUENCE</scope>
    <source>
        <strain evidence="3">BBK-W-15</strain>
    </source>
</reference>
<dbReference type="InterPro" id="IPR035093">
    <property type="entry name" value="RelE/ParE_toxin_dom_sf"/>
</dbReference>
<keyword evidence="4" id="KW-1185">Reference proteome</keyword>
<dbReference type="SUPFAM" id="SSF143011">
    <property type="entry name" value="RelE-like"/>
    <property type="match status" value="1"/>
</dbReference>
<accession>A0AAE3GMZ5</accession>
<dbReference type="Proteomes" id="UP001204953">
    <property type="component" value="Unassembled WGS sequence"/>
</dbReference>
<dbReference type="InterPro" id="IPR007712">
    <property type="entry name" value="RelE/ParE_toxin"/>
</dbReference>
<keyword evidence="2" id="KW-1277">Toxin-antitoxin system</keyword>
<comment type="similarity">
    <text evidence="1">Belongs to the RelE toxin family.</text>
</comment>
<dbReference type="EMBL" id="JAMZMM010000020">
    <property type="protein sequence ID" value="MCP2727595.1"/>
    <property type="molecule type" value="Genomic_DNA"/>
</dbReference>
<dbReference type="Gene3D" id="3.30.2310.20">
    <property type="entry name" value="RelE-like"/>
    <property type="match status" value="1"/>
</dbReference>
<dbReference type="RefSeq" id="WP_254010407.1">
    <property type="nucleotide sequence ID" value="NZ_JAMZMM010000020.1"/>
</dbReference>
<evidence type="ECO:0000313" key="4">
    <source>
        <dbReference type="Proteomes" id="UP001204953"/>
    </source>
</evidence>
<name>A0AAE3GMZ5_9CYAN</name>
<dbReference type="Pfam" id="PF05016">
    <property type="entry name" value="ParE_toxin"/>
    <property type="match status" value="1"/>
</dbReference>
<dbReference type="PANTHER" id="PTHR33755">
    <property type="entry name" value="TOXIN PARE1-RELATED"/>
    <property type="match status" value="1"/>
</dbReference>
<protein>
    <submittedName>
        <fullName evidence="3">Type II toxin-antitoxin system RelE/ParE family toxin</fullName>
    </submittedName>
</protein>
<evidence type="ECO:0000313" key="3">
    <source>
        <dbReference type="EMBL" id="MCP2727595.1"/>
    </source>
</evidence>